<dbReference type="Gene3D" id="1.20.1070.10">
    <property type="entry name" value="Rhodopsin 7-helix transmembrane proteins"/>
    <property type="match status" value="1"/>
</dbReference>
<evidence type="ECO:0000313" key="9">
    <source>
        <dbReference type="Ensembl" id="ENSCINP00000018311.3"/>
    </source>
</evidence>
<dbReference type="InterPro" id="IPR000203">
    <property type="entry name" value="GPS"/>
</dbReference>
<dbReference type="EMBL" id="EAAA01001781">
    <property type="status" value="NOT_ANNOTATED_CDS"/>
    <property type="molecule type" value="Genomic_DNA"/>
</dbReference>
<dbReference type="InParanoid" id="F6RC45"/>
<feature type="transmembrane region" description="Helical" evidence="6">
    <location>
        <begin position="300"/>
        <end position="322"/>
    </location>
</feature>
<reference evidence="10" key="1">
    <citation type="journal article" date="2002" name="Science">
        <title>The draft genome of Ciona intestinalis: insights into chordate and vertebrate origins.</title>
        <authorList>
            <person name="Dehal P."/>
            <person name="Satou Y."/>
            <person name="Campbell R.K."/>
            <person name="Chapman J."/>
            <person name="Degnan B."/>
            <person name="De Tomaso A."/>
            <person name="Davidson B."/>
            <person name="Di Gregorio A."/>
            <person name="Gelpke M."/>
            <person name="Goodstein D.M."/>
            <person name="Harafuji N."/>
            <person name="Hastings K.E."/>
            <person name="Ho I."/>
            <person name="Hotta K."/>
            <person name="Huang W."/>
            <person name="Kawashima T."/>
            <person name="Lemaire P."/>
            <person name="Martinez D."/>
            <person name="Meinertzhagen I.A."/>
            <person name="Necula S."/>
            <person name="Nonaka M."/>
            <person name="Putnam N."/>
            <person name="Rash S."/>
            <person name="Saiga H."/>
            <person name="Satake M."/>
            <person name="Terry A."/>
            <person name="Yamada L."/>
            <person name="Wang H.G."/>
            <person name="Awazu S."/>
            <person name="Azumi K."/>
            <person name="Boore J."/>
            <person name="Branno M."/>
            <person name="Chin-Bow S."/>
            <person name="DeSantis R."/>
            <person name="Doyle S."/>
            <person name="Francino P."/>
            <person name="Keys D.N."/>
            <person name="Haga S."/>
            <person name="Hayashi H."/>
            <person name="Hino K."/>
            <person name="Imai K.S."/>
            <person name="Inaba K."/>
            <person name="Kano S."/>
            <person name="Kobayashi K."/>
            <person name="Kobayashi M."/>
            <person name="Lee B.I."/>
            <person name="Makabe K.W."/>
            <person name="Manohar C."/>
            <person name="Matassi G."/>
            <person name="Medina M."/>
            <person name="Mochizuki Y."/>
            <person name="Mount S."/>
            <person name="Morishita T."/>
            <person name="Miura S."/>
            <person name="Nakayama A."/>
            <person name="Nishizaka S."/>
            <person name="Nomoto H."/>
            <person name="Ohta F."/>
            <person name="Oishi K."/>
            <person name="Rigoutsos I."/>
            <person name="Sano M."/>
            <person name="Sasaki A."/>
            <person name="Sasakura Y."/>
            <person name="Shoguchi E."/>
            <person name="Shin-i T."/>
            <person name="Spagnuolo A."/>
            <person name="Stainier D."/>
            <person name="Suzuki M.M."/>
            <person name="Tassy O."/>
            <person name="Takatori N."/>
            <person name="Tokuoka M."/>
            <person name="Yagi K."/>
            <person name="Yoshizaki F."/>
            <person name="Wada S."/>
            <person name="Zhang C."/>
            <person name="Hyatt P.D."/>
            <person name="Larimer F."/>
            <person name="Detter C."/>
            <person name="Doggett N."/>
            <person name="Glavina T."/>
            <person name="Hawkins T."/>
            <person name="Richardson P."/>
            <person name="Lucas S."/>
            <person name="Kohara Y."/>
            <person name="Levine M."/>
            <person name="Satoh N."/>
            <person name="Rokhsar D.S."/>
        </authorList>
    </citation>
    <scope>NUCLEOTIDE SEQUENCE [LARGE SCALE GENOMIC DNA]</scope>
</reference>
<name>F6RC45_CIOIN</name>
<feature type="transmembrane region" description="Helical" evidence="6">
    <location>
        <begin position="245"/>
        <end position="267"/>
    </location>
</feature>
<dbReference type="PROSITE" id="PS50221">
    <property type="entry name" value="GAIN_B"/>
    <property type="match status" value="1"/>
</dbReference>
<feature type="transmembrane region" description="Helical" evidence="6">
    <location>
        <begin position="213"/>
        <end position="233"/>
    </location>
</feature>
<dbReference type="OMA" id="HCACKES"/>
<dbReference type="Pfam" id="PF00002">
    <property type="entry name" value="7tm_2"/>
    <property type="match status" value="1"/>
</dbReference>
<feature type="transmembrane region" description="Helical" evidence="6">
    <location>
        <begin position="382"/>
        <end position="403"/>
    </location>
</feature>
<evidence type="ECO:0008006" key="11">
    <source>
        <dbReference type="Google" id="ProtNLM"/>
    </source>
</evidence>
<feature type="transmembrane region" description="Helical" evidence="6">
    <location>
        <begin position="141"/>
        <end position="162"/>
    </location>
</feature>
<feature type="transmembrane region" description="Helical" evidence="6">
    <location>
        <begin position="350"/>
        <end position="370"/>
    </location>
</feature>
<sequence length="453" mass="50156">MNIALPLAVYERIRTHIQRVSFVVYKDKFLFPSNATVMSSVISAELPQVNTQGLSSPIVITANVKLPDNSSLNLIKCSFWNFTTLSWRSEGCEVANISSSVDERGYSTITCHCNHLTNFAVLLNHDTRENPTVEDNEITELISYAGIIASIIGLSITIIFRLSRREFRRGVPQIILLHLCFCLLIVYIMMLIYDKSFVVQHMGSCFLVGFLMHYFLLSSWGWCLTEGVSMYLLLVQVYNVNLRRFLTKATICCYGAASLLVCGSLILSGSSADVAEHPGYIVLDAYRYGDACVVTYPNSLYFVIIPIAVACSLNLVCFVFVIKGLRQTAASDGMGGTKKKNMVKHRLRQAVCVTTLLGVTWCIGFVKVALQSSFGTTSDVVWAFEILFSAVNSVQGFVIFLMFCAANLWSEFRCTTGPDKKRGRLYSQTSKLGSTSNEKVAAVTATTHQSSTA</sequence>
<reference evidence="9" key="4">
    <citation type="submission" date="2025-09" db="UniProtKB">
        <authorList>
            <consortium name="Ensembl"/>
        </authorList>
    </citation>
    <scope>IDENTIFICATION</scope>
</reference>
<reference evidence="9" key="3">
    <citation type="submission" date="2025-08" db="UniProtKB">
        <authorList>
            <consortium name="Ensembl"/>
        </authorList>
    </citation>
    <scope>IDENTIFICATION</scope>
</reference>
<dbReference type="Pfam" id="PF01825">
    <property type="entry name" value="GPS"/>
    <property type="match status" value="1"/>
</dbReference>
<evidence type="ECO:0000256" key="5">
    <source>
        <dbReference type="ARBA" id="ARBA00023157"/>
    </source>
</evidence>
<dbReference type="PANTHER" id="PTHR45692">
    <property type="entry name" value="G_PROTEIN_RECEP_F2_4 DOMAIN-CONTAINING PROTEIN"/>
    <property type="match status" value="1"/>
</dbReference>
<dbReference type="GO" id="GO:0004930">
    <property type="term" value="F:G protein-coupled receptor activity"/>
    <property type="evidence" value="ECO:0007669"/>
    <property type="project" value="InterPro"/>
</dbReference>
<dbReference type="Ensembl" id="ENSCINT00000018311.3">
    <property type="protein sequence ID" value="ENSCINP00000018311.3"/>
    <property type="gene ID" value="ENSCING00000009016.3"/>
</dbReference>
<accession>F6RC45</accession>
<protein>
    <recommendedName>
        <fullName evidence="11">G-protein coupled receptors family 2 profile 2 domain-containing protein</fullName>
    </recommendedName>
</protein>
<keyword evidence="10" id="KW-1185">Reference proteome</keyword>
<dbReference type="AlphaFoldDB" id="F6RC45"/>
<dbReference type="GeneTree" id="ENSGT00940000167190"/>
<keyword evidence="5" id="KW-1015">Disulfide bond</keyword>
<dbReference type="Proteomes" id="UP000008144">
    <property type="component" value="Chromosome 3"/>
</dbReference>
<proteinExistence type="predicted"/>
<evidence type="ECO:0000256" key="4">
    <source>
        <dbReference type="ARBA" id="ARBA00023136"/>
    </source>
</evidence>
<evidence type="ECO:0000256" key="1">
    <source>
        <dbReference type="ARBA" id="ARBA00004141"/>
    </source>
</evidence>
<comment type="subcellular location">
    <subcellularLocation>
        <location evidence="1">Membrane</location>
        <topology evidence="1">Multi-pass membrane protein</topology>
    </subcellularLocation>
</comment>
<feature type="domain" description="GAIN-B" evidence="7">
    <location>
        <begin position="1"/>
        <end position="129"/>
    </location>
</feature>
<dbReference type="InterPro" id="IPR000832">
    <property type="entry name" value="GPCR_2_secretin-like"/>
</dbReference>
<organism evidence="9 10">
    <name type="scientific">Ciona intestinalis</name>
    <name type="common">Transparent sea squirt</name>
    <name type="synonym">Ascidia intestinalis</name>
    <dbReference type="NCBI Taxonomy" id="7719"/>
    <lineage>
        <taxon>Eukaryota</taxon>
        <taxon>Metazoa</taxon>
        <taxon>Chordata</taxon>
        <taxon>Tunicata</taxon>
        <taxon>Ascidiacea</taxon>
        <taxon>Phlebobranchia</taxon>
        <taxon>Cionidae</taxon>
        <taxon>Ciona</taxon>
    </lineage>
</organism>
<dbReference type="PANTHER" id="PTHR45692:SF1">
    <property type="entry name" value="G-PROTEIN COUPLED RECEPTORS FAMILY 2 PROFILE 2 DOMAIN-CONTAINING PROTEIN"/>
    <property type="match status" value="1"/>
</dbReference>
<dbReference type="STRING" id="7719.ENSCINP00000018311"/>
<dbReference type="PRINTS" id="PR00249">
    <property type="entry name" value="GPCRSECRETIN"/>
</dbReference>
<reference evidence="9" key="2">
    <citation type="journal article" date="2008" name="Genome Biol.">
        <title>Improved genome assembly and evidence-based global gene model set for the chordate Ciona intestinalis: new insight into intron and operon populations.</title>
        <authorList>
            <person name="Satou Y."/>
            <person name="Mineta K."/>
            <person name="Ogasawara M."/>
            <person name="Sasakura Y."/>
            <person name="Shoguchi E."/>
            <person name="Ueno K."/>
            <person name="Yamada L."/>
            <person name="Matsumoto J."/>
            <person name="Wasserscheid J."/>
            <person name="Dewar K."/>
            <person name="Wiley G.B."/>
            <person name="Macmil S.L."/>
            <person name="Roe B.A."/>
            <person name="Zeller R.W."/>
            <person name="Hastings K.E."/>
            <person name="Lemaire P."/>
            <person name="Lindquist E."/>
            <person name="Endo T."/>
            <person name="Hotta K."/>
            <person name="Inaba K."/>
        </authorList>
    </citation>
    <scope>NUCLEOTIDE SEQUENCE [LARGE SCALE GENOMIC DNA]</scope>
    <source>
        <strain evidence="9">wild type</strain>
    </source>
</reference>
<dbReference type="InterPro" id="IPR046338">
    <property type="entry name" value="GAIN_dom_sf"/>
</dbReference>
<keyword evidence="4 6" id="KW-0472">Membrane</keyword>
<dbReference type="SUPFAM" id="SSF81321">
    <property type="entry name" value="Family A G protein-coupled receptor-like"/>
    <property type="match status" value="1"/>
</dbReference>
<evidence type="ECO:0000259" key="8">
    <source>
        <dbReference type="PROSITE" id="PS50261"/>
    </source>
</evidence>
<dbReference type="GO" id="GO:0016020">
    <property type="term" value="C:membrane"/>
    <property type="evidence" value="ECO:0007669"/>
    <property type="project" value="UniProtKB-SubCell"/>
</dbReference>
<keyword evidence="3 6" id="KW-1133">Transmembrane helix</keyword>
<dbReference type="PROSITE" id="PS50261">
    <property type="entry name" value="G_PROTEIN_RECEP_F2_4"/>
    <property type="match status" value="1"/>
</dbReference>
<dbReference type="InterPro" id="IPR057244">
    <property type="entry name" value="GAIN_B"/>
</dbReference>
<keyword evidence="2 6" id="KW-0812">Transmembrane</keyword>
<evidence type="ECO:0000259" key="7">
    <source>
        <dbReference type="PROSITE" id="PS50221"/>
    </source>
</evidence>
<feature type="domain" description="G-protein coupled receptors family 2 profile 2" evidence="8">
    <location>
        <begin position="139"/>
        <end position="407"/>
    </location>
</feature>
<dbReference type="SMART" id="SM00303">
    <property type="entry name" value="GPS"/>
    <property type="match status" value="1"/>
</dbReference>
<dbReference type="InterPro" id="IPR017981">
    <property type="entry name" value="GPCR_2-like_7TM"/>
</dbReference>
<dbReference type="Gene3D" id="2.60.220.50">
    <property type="match status" value="1"/>
</dbReference>
<dbReference type="GO" id="GO:0007166">
    <property type="term" value="P:cell surface receptor signaling pathway"/>
    <property type="evidence" value="ECO:0007669"/>
    <property type="project" value="InterPro"/>
</dbReference>
<evidence type="ECO:0000256" key="3">
    <source>
        <dbReference type="ARBA" id="ARBA00022989"/>
    </source>
</evidence>
<evidence type="ECO:0000256" key="6">
    <source>
        <dbReference type="SAM" id="Phobius"/>
    </source>
</evidence>
<dbReference type="HOGENOM" id="CLU_016750_2_1_1"/>
<feature type="transmembrane region" description="Helical" evidence="6">
    <location>
        <begin position="174"/>
        <end position="193"/>
    </location>
</feature>
<evidence type="ECO:0000256" key="2">
    <source>
        <dbReference type="ARBA" id="ARBA00022692"/>
    </source>
</evidence>
<evidence type="ECO:0000313" key="10">
    <source>
        <dbReference type="Proteomes" id="UP000008144"/>
    </source>
</evidence>